<dbReference type="GO" id="GO:0005886">
    <property type="term" value="C:plasma membrane"/>
    <property type="evidence" value="ECO:0007669"/>
    <property type="project" value="UniProtKB-SubCell"/>
</dbReference>
<keyword evidence="4 7" id="KW-0812">Transmembrane</keyword>
<name>A0A367Y206_9MICO</name>
<feature type="transmembrane region" description="Helical" evidence="7">
    <location>
        <begin position="254"/>
        <end position="276"/>
    </location>
</feature>
<comment type="similarity">
    <text evidence="7">Belongs to the binding-protein-dependent transport system permease family.</text>
</comment>
<feature type="domain" description="ABC transmembrane type-1" evidence="8">
    <location>
        <begin position="80"/>
        <end position="276"/>
    </location>
</feature>
<keyword evidence="3" id="KW-1003">Cell membrane</keyword>
<comment type="subcellular location">
    <subcellularLocation>
        <location evidence="1 7">Cell membrane</location>
        <topology evidence="1 7">Multi-pass membrane protein</topology>
    </subcellularLocation>
</comment>
<dbReference type="RefSeq" id="WP_114117470.1">
    <property type="nucleotide sequence ID" value="NZ_BMHU01000003.1"/>
</dbReference>
<dbReference type="GO" id="GO:0055085">
    <property type="term" value="P:transmembrane transport"/>
    <property type="evidence" value="ECO:0007669"/>
    <property type="project" value="InterPro"/>
</dbReference>
<feature type="transmembrane region" description="Helical" evidence="7">
    <location>
        <begin position="84"/>
        <end position="105"/>
    </location>
</feature>
<evidence type="ECO:0000313" key="9">
    <source>
        <dbReference type="EMBL" id="RCK59858.1"/>
    </source>
</evidence>
<feature type="transmembrane region" description="Helical" evidence="7">
    <location>
        <begin position="117"/>
        <end position="137"/>
    </location>
</feature>
<dbReference type="SUPFAM" id="SSF161098">
    <property type="entry name" value="MetI-like"/>
    <property type="match status" value="1"/>
</dbReference>
<feature type="transmembrane region" description="Helical" evidence="7">
    <location>
        <begin position="17"/>
        <end position="39"/>
    </location>
</feature>
<keyword evidence="2 7" id="KW-0813">Transport</keyword>
<sequence>MSAGYAIKPEKAKPKSFSLTVVILLLVGYFLLPLIWLLIASTKSNADLFTTFGFAFGDFNLWQNIMDVVGYDNGRFLTWARNSLFYSGSAAFGATMLATAAGYALAKYDFPGKKFMFASVLAAVMVPTTALAIPTYFLFAQVGLTNTPWAVILPSMISPFGLYLMRVYAQQAVPTELIEAGRIDGASDLRVFFSLGLRLLVPGAVTVFLFTLVATWNNYLLPLIMLNSPDLFPLTVGLAQWQSAAAGGTTGESLFSIVITGSMLSVMPLIAIFLYLQRFWQSGLGVGGVKG</sequence>
<evidence type="ECO:0000313" key="10">
    <source>
        <dbReference type="Proteomes" id="UP000253508"/>
    </source>
</evidence>
<dbReference type="Gene3D" id="1.10.3720.10">
    <property type="entry name" value="MetI-like"/>
    <property type="match status" value="1"/>
</dbReference>
<dbReference type="PROSITE" id="PS50928">
    <property type="entry name" value="ABC_TM1"/>
    <property type="match status" value="1"/>
</dbReference>
<dbReference type="EMBL" id="QORO01000002">
    <property type="protein sequence ID" value="RCK59858.1"/>
    <property type="molecule type" value="Genomic_DNA"/>
</dbReference>
<keyword evidence="6 7" id="KW-0472">Membrane</keyword>
<protein>
    <submittedName>
        <fullName evidence="9">Carbohydrate ABC transporter permease</fullName>
    </submittedName>
</protein>
<evidence type="ECO:0000256" key="1">
    <source>
        <dbReference type="ARBA" id="ARBA00004651"/>
    </source>
</evidence>
<evidence type="ECO:0000256" key="6">
    <source>
        <dbReference type="ARBA" id="ARBA00023136"/>
    </source>
</evidence>
<comment type="caution">
    <text evidence="9">The sequence shown here is derived from an EMBL/GenBank/DDBJ whole genome shotgun (WGS) entry which is preliminary data.</text>
</comment>
<organism evidence="9 10">
    <name type="scientific">Microbacterium sorbitolivorans</name>
    <dbReference type="NCBI Taxonomy" id="1867410"/>
    <lineage>
        <taxon>Bacteria</taxon>
        <taxon>Bacillati</taxon>
        <taxon>Actinomycetota</taxon>
        <taxon>Actinomycetes</taxon>
        <taxon>Micrococcales</taxon>
        <taxon>Microbacteriaceae</taxon>
        <taxon>Microbacterium</taxon>
    </lineage>
</organism>
<dbReference type="PANTHER" id="PTHR43744">
    <property type="entry name" value="ABC TRANSPORTER PERMEASE PROTEIN MG189-RELATED-RELATED"/>
    <property type="match status" value="1"/>
</dbReference>
<dbReference type="InterPro" id="IPR035906">
    <property type="entry name" value="MetI-like_sf"/>
</dbReference>
<dbReference type="AlphaFoldDB" id="A0A367Y206"/>
<dbReference type="PANTHER" id="PTHR43744:SF12">
    <property type="entry name" value="ABC TRANSPORTER PERMEASE PROTEIN MG189-RELATED"/>
    <property type="match status" value="1"/>
</dbReference>
<evidence type="ECO:0000256" key="5">
    <source>
        <dbReference type="ARBA" id="ARBA00022989"/>
    </source>
</evidence>
<dbReference type="InterPro" id="IPR000515">
    <property type="entry name" value="MetI-like"/>
</dbReference>
<evidence type="ECO:0000256" key="4">
    <source>
        <dbReference type="ARBA" id="ARBA00022692"/>
    </source>
</evidence>
<proteinExistence type="inferred from homology"/>
<evidence type="ECO:0000256" key="7">
    <source>
        <dbReference type="RuleBase" id="RU363032"/>
    </source>
</evidence>
<feature type="transmembrane region" description="Helical" evidence="7">
    <location>
        <begin position="189"/>
        <end position="216"/>
    </location>
</feature>
<keyword evidence="10" id="KW-1185">Reference proteome</keyword>
<evidence type="ECO:0000256" key="3">
    <source>
        <dbReference type="ARBA" id="ARBA00022475"/>
    </source>
</evidence>
<gene>
    <name evidence="9" type="ORF">DTO57_06765</name>
</gene>
<feature type="transmembrane region" description="Helical" evidence="7">
    <location>
        <begin position="149"/>
        <end position="169"/>
    </location>
</feature>
<dbReference type="OrthoDB" id="2063054at2"/>
<evidence type="ECO:0000256" key="2">
    <source>
        <dbReference type="ARBA" id="ARBA00022448"/>
    </source>
</evidence>
<keyword evidence="5 7" id="KW-1133">Transmembrane helix</keyword>
<dbReference type="CDD" id="cd06261">
    <property type="entry name" value="TM_PBP2"/>
    <property type="match status" value="1"/>
</dbReference>
<accession>A0A367Y206</accession>
<reference evidence="9 10" key="1">
    <citation type="submission" date="2018-07" db="EMBL/GenBank/DDBJ databases">
        <title>Microbacterium endoborsara sp. nov., a novel actinobacterium isolated from Borszczowia aralocaspica.</title>
        <authorList>
            <person name="An D."/>
        </authorList>
    </citation>
    <scope>NUCLEOTIDE SEQUENCE [LARGE SCALE GENOMIC DNA]</scope>
    <source>
        <strain evidence="9 10">C1.15228</strain>
    </source>
</reference>
<dbReference type="Pfam" id="PF00528">
    <property type="entry name" value="BPD_transp_1"/>
    <property type="match status" value="1"/>
</dbReference>
<evidence type="ECO:0000259" key="8">
    <source>
        <dbReference type="PROSITE" id="PS50928"/>
    </source>
</evidence>
<dbReference type="Proteomes" id="UP000253508">
    <property type="component" value="Unassembled WGS sequence"/>
</dbReference>